<feature type="transmembrane region" description="Helical" evidence="1">
    <location>
        <begin position="12"/>
        <end position="32"/>
    </location>
</feature>
<reference evidence="3" key="1">
    <citation type="journal article" date="2021" name="Int. J. Syst. Evol. Microbiol.">
        <title>Actinocatenispora comari sp. nov., an endophytic actinomycete isolated from aerial parts of Comarum salesowianum.</title>
        <authorList>
            <person name="Oyunbileg N."/>
            <person name="Iizaka Y."/>
            <person name="Hamada M."/>
            <person name="Davaapurev B.O."/>
            <person name="Fukumoto A."/>
            <person name="Tsetseg B."/>
            <person name="Kato F."/>
            <person name="Tamura T."/>
            <person name="Batkhuu J."/>
            <person name="Anzai Y."/>
        </authorList>
    </citation>
    <scope>NUCLEOTIDE SEQUENCE [LARGE SCALE GENOMIC DNA]</scope>
    <source>
        <strain evidence="3">NUM-2625</strain>
    </source>
</reference>
<dbReference type="AlphaFoldDB" id="A0A8J4EJF9"/>
<feature type="transmembrane region" description="Helical" evidence="1">
    <location>
        <begin position="148"/>
        <end position="170"/>
    </location>
</feature>
<keyword evidence="1" id="KW-0472">Membrane</keyword>
<evidence type="ECO:0008006" key="4">
    <source>
        <dbReference type="Google" id="ProtNLM"/>
    </source>
</evidence>
<dbReference type="Pfam" id="PF17197">
    <property type="entry name" value="DUF5134"/>
    <property type="match status" value="1"/>
</dbReference>
<dbReference type="InterPro" id="IPR033458">
    <property type="entry name" value="DUF5134"/>
</dbReference>
<gene>
    <name evidence="2" type="ORF">NUM_23660</name>
</gene>
<organism evidence="2 3">
    <name type="scientific">Actinocatenispora comari</name>
    <dbReference type="NCBI Taxonomy" id="2807577"/>
    <lineage>
        <taxon>Bacteria</taxon>
        <taxon>Bacillati</taxon>
        <taxon>Actinomycetota</taxon>
        <taxon>Actinomycetes</taxon>
        <taxon>Micromonosporales</taxon>
        <taxon>Micromonosporaceae</taxon>
        <taxon>Actinocatenispora</taxon>
    </lineage>
</organism>
<dbReference type="Proteomes" id="UP000614996">
    <property type="component" value="Unassembled WGS sequence"/>
</dbReference>
<keyword evidence="1" id="KW-0812">Transmembrane</keyword>
<dbReference type="EMBL" id="BOPO01000037">
    <property type="protein sequence ID" value="GIL27112.1"/>
    <property type="molecule type" value="Genomic_DNA"/>
</dbReference>
<evidence type="ECO:0000313" key="3">
    <source>
        <dbReference type="Proteomes" id="UP000614996"/>
    </source>
</evidence>
<accession>A0A8J4EJF9</accession>
<feature type="transmembrane region" description="Helical" evidence="1">
    <location>
        <begin position="190"/>
        <end position="210"/>
    </location>
</feature>
<keyword evidence="3" id="KW-1185">Reference proteome</keyword>
<proteinExistence type="predicted"/>
<evidence type="ECO:0000313" key="2">
    <source>
        <dbReference type="EMBL" id="GIL27112.1"/>
    </source>
</evidence>
<evidence type="ECO:0000256" key="1">
    <source>
        <dbReference type="SAM" id="Phobius"/>
    </source>
</evidence>
<name>A0A8J4EJF9_9ACTN</name>
<sequence>MRRALSVTDAGVPAWSTGSAAAALVAVGVLRLLRGDRAGRDVEVARIGMAAAMAAMAAGTAVPRWCAPALLAAGSTWSTLVLVRHGWPHHPGSRPARAPTGTAGGHAAHRLHHVGATLAMAYLLALPQVDAGTAMPGMSMSGTGTVPAPLLVGADLVLIGFVAGSAVLTALGATRLAAPMLPGTAPAPRATAACHVLMSLLMLAMLYPMLRA</sequence>
<keyword evidence="1" id="KW-1133">Transmembrane helix</keyword>
<comment type="caution">
    <text evidence="2">The sequence shown here is derived from an EMBL/GenBank/DDBJ whole genome shotgun (WGS) entry which is preliminary data.</text>
</comment>
<protein>
    <recommendedName>
        <fullName evidence="4">DUF5134 domain-containing protein</fullName>
    </recommendedName>
</protein>